<name>A0ABS4D8G3_9CHLR</name>
<evidence type="ECO:0000259" key="1">
    <source>
        <dbReference type="Pfam" id="PF05050"/>
    </source>
</evidence>
<dbReference type="PANTHER" id="PTHR32026">
    <property type="entry name" value="METHYLTRANSFERASE-LIKE PROTEIN 24"/>
    <property type="match status" value="1"/>
</dbReference>
<organism evidence="2 3">
    <name type="scientific">Candidatus Chloroploca mongolica</name>
    <dbReference type="NCBI Taxonomy" id="2528176"/>
    <lineage>
        <taxon>Bacteria</taxon>
        <taxon>Bacillati</taxon>
        <taxon>Chloroflexota</taxon>
        <taxon>Chloroflexia</taxon>
        <taxon>Chloroflexales</taxon>
        <taxon>Chloroflexineae</taxon>
        <taxon>Oscillochloridaceae</taxon>
        <taxon>Candidatus Chloroploca</taxon>
    </lineage>
</organism>
<comment type="caution">
    <text evidence="2">The sequence shown here is derived from an EMBL/GenBank/DDBJ whole genome shotgun (WGS) entry which is preliminary data.</text>
</comment>
<dbReference type="Gene3D" id="3.40.50.150">
    <property type="entry name" value="Vaccinia Virus protein VP39"/>
    <property type="match status" value="1"/>
</dbReference>
<dbReference type="GO" id="GO:0008168">
    <property type="term" value="F:methyltransferase activity"/>
    <property type="evidence" value="ECO:0007669"/>
    <property type="project" value="UniProtKB-KW"/>
</dbReference>
<gene>
    <name evidence="2" type="ORF">EYB53_008450</name>
</gene>
<dbReference type="Pfam" id="PF05050">
    <property type="entry name" value="Methyltransf_21"/>
    <property type="match status" value="1"/>
</dbReference>
<evidence type="ECO:0000313" key="2">
    <source>
        <dbReference type="EMBL" id="MBP1465733.1"/>
    </source>
</evidence>
<dbReference type="GO" id="GO:0032259">
    <property type="term" value="P:methylation"/>
    <property type="evidence" value="ECO:0007669"/>
    <property type="project" value="UniProtKB-KW"/>
</dbReference>
<protein>
    <submittedName>
        <fullName evidence="2">FkbM family methyltransferase</fullName>
    </submittedName>
</protein>
<keyword evidence="2" id="KW-0489">Methyltransferase</keyword>
<dbReference type="InterPro" id="IPR029063">
    <property type="entry name" value="SAM-dependent_MTases_sf"/>
</dbReference>
<keyword evidence="2" id="KW-0808">Transferase</keyword>
<dbReference type="NCBIfam" id="TIGR01444">
    <property type="entry name" value="fkbM_fam"/>
    <property type="match status" value="1"/>
</dbReference>
<dbReference type="RefSeq" id="WP_135477761.1">
    <property type="nucleotide sequence ID" value="NZ_SIJK02000011.1"/>
</dbReference>
<dbReference type="PANTHER" id="PTHR32026:SF10">
    <property type="entry name" value="METHYLTRANSFERASE-LIKE PROTEIN 24-RELATED"/>
    <property type="match status" value="1"/>
</dbReference>
<dbReference type="InterPro" id="IPR026913">
    <property type="entry name" value="METTL24"/>
</dbReference>
<feature type="domain" description="Methyltransferase FkbM" evidence="1">
    <location>
        <begin position="52"/>
        <end position="197"/>
    </location>
</feature>
<evidence type="ECO:0000313" key="3">
    <source>
        <dbReference type="Proteomes" id="UP001193081"/>
    </source>
</evidence>
<sequence>MSRLSVFQVRTSFHGTEYGGWTICPDGLTASSLIYSFGVGEDTSFDLELIAQYGVEVHAFDPTPKSIAWVQSNSWPDRFHFHPIGIGSSDRMAFFFPPDDPSHVSHSILPRRNAASAPTQVQLFRLKTIADMLGHQQIDLLKMDIEGAEYEVITDLLDTHNIIIRQILIEFHPFFEGLTYNATANSIRQLEKRGYRLFNISNRGTEFSFIYL</sequence>
<dbReference type="SUPFAM" id="SSF53335">
    <property type="entry name" value="S-adenosyl-L-methionine-dependent methyltransferases"/>
    <property type="match status" value="1"/>
</dbReference>
<dbReference type="InterPro" id="IPR006342">
    <property type="entry name" value="FkbM_mtfrase"/>
</dbReference>
<accession>A0ABS4D8G3</accession>
<dbReference type="Proteomes" id="UP001193081">
    <property type="component" value="Unassembled WGS sequence"/>
</dbReference>
<dbReference type="EMBL" id="SIJK02000011">
    <property type="protein sequence ID" value="MBP1465733.1"/>
    <property type="molecule type" value="Genomic_DNA"/>
</dbReference>
<keyword evidence="3" id="KW-1185">Reference proteome</keyword>
<reference evidence="2 3" key="1">
    <citation type="submission" date="2021-03" db="EMBL/GenBank/DDBJ databases">
        <authorList>
            <person name="Grouzdev D.S."/>
        </authorList>
    </citation>
    <scope>NUCLEOTIDE SEQUENCE [LARGE SCALE GENOMIC DNA]</scope>
    <source>
        <strain evidence="2 3">M50-1</strain>
    </source>
</reference>
<proteinExistence type="predicted"/>